<protein>
    <submittedName>
        <fullName evidence="1">Uncharacterized protein</fullName>
    </submittedName>
</protein>
<sequence>MVFALKIRNLGQDYNQNSAFAERIQSSNNTTCFAAIAVKFRYNGEATNEKGSEIKENHQIVIYLQRIFRATLLRRNLTDFPTFHLRNTNVVLSVRWGMSMLLDFARIR</sequence>
<proteinExistence type="predicted"/>
<dbReference type="AlphaFoldDB" id="A0A8X6QR12"/>
<reference evidence="1" key="1">
    <citation type="submission" date="2020-08" db="EMBL/GenBank/DDBJ databases">
        <title>Multicomponent nature underlies the extraordinary mechanical properties of spider dragline silk.</title>
        <authorList>
            <person name="Kono N."/>
            <person name="Nakamura H."/>
            <person name="Mori M."/>
            <person name="Yoshida Y."/>
            <person name="Ohtoshi R."/>
            <person name="Malay A.D."/>
            <person name="Moran D.A.P."/>
            <person name="Tomita M."/>
            <person name="Numata K."/>
            <person name="Arakawa K."/>
        </authorList>
    </citation>
    <scope>NUCLEOTIDE SEQUENCE</scope>
</reference>
<accession>A0A8X6QR12</accession>
<evidence type="ECO:0000313" key="1">
    <source>
        <dbReference type="EMBL" id="GFU34752.1"/>
    </source>
</evidence>
<evidence type="ECO:0000313" key="2">
    <source>
        <dbReference type="Proteomes" id="UP000887013"/>
    </source>
</evidence>
<dbReference type="EMBL" id="BMAW01034321">
    <property type="protein sequence ID" value="GFU34752.1"/>
    <property type="molecule type" value="Genomic_DNA"/>
</dbReference>
<gene>
    <name evidence="1" type="ORF">NPIL_545151</name>
</gene>
<dbReference type="Proteomes" id="UP000887013">
    <property type="component" value="Unassembled WGS sequence"/>
</dbReference>
<comment type="caution">
    <text evidence="1">The sequence shown here is derived from an EMBL/GenBank/DDBJ whole genome shotgun (WGS) entry which is preliminary data.</text>
</comment>
<organism evidence="1 2">
    <name type="scientific">Nephila pilipes</name>
    <name type="common">Giant wood spider</name>
    <name type="synonym">Nephila maculata</name>
    <dbReference type="NCBI Taxonomy" id="299642"/>
    <lineage>
        <taxon>Eukaryota</taxon>
        <taxon>Metazoa</taxon>
        <taxon>Ecdysozoa</taxon>
        <taxon>Arthropoda</taxon>
        <taxon>Chelicerata</taxon>
        <taxon>Arachnida</taxon>
        <taxon>Araneae</taxon>
        <taxon>Araneomorphae</taxon>
        <taxon>Entelegynae</taxon>
        <taxon>Araneoidea</taxon>
        <taxon>Nephilidae</taxon>
        <taxon>Nephila</taxon>
    </lineage>
</organism>
<name>A0A8X6QR12_NEPPI</name>
<keyword evidence="2" id="KW-1185">Reference proteome</keyword>